<evidence type="ECO:0000313" key="2">
    <source>
        <dbReference type="EMBL" id="BBP92605.1"/>
    </source>
</evidence>
<protein>
    <recommendedName>
        <fullName evidence="4">Flagellar protein FlaG</fullName>
    </recommendedName>
</protein>
<dbReference type="Gene3D" id="3.30.160.170">
    <property type="entry name" value="FlaG-like"/>
    <property type="match status" value="1"/>
</dbReference>
<feature type="region of interest" description="Disordered" evidence="1">
    <location>
        <begin position="22"/>
        <end position="41"/>
    </location>
</feature>
<dbReference type="InterPro" id="IPR035924">
    <property type="entry name" value="FlaG-like_sf"/>
</dbReference>
<organism evidence="2 3">
    <name type="scientific">Bacillus safensis</name>
    <dbReference type="NCBI Taxonomy" id="561879"/>
    <lineage>
        <taxon>Bacteria</taxon>
        <taxon>Bacillati</taxon>
        <taxon>Bacillota</taxon>
        <taxon>Bacilli</taxon>
        <taxon>Bacillales</taxon>
        <taxon>Bacillaceae</taxon>
        <taxon>Bacillus</taxon>
    </lineage>
</organism>
<dbReference type="PANTHER" id="PTHR37166">
    <property type="entry name" value="PROTEIN FLAG"/>
    <property type="match status" value="1"/>
</dbReference>
<feature type="compositionally biased region" description="Low complexity" evidence="1">
    <location>
        <begin position="22"/>
        <end position="33"/>
    </location>
</feature>
<proteinExistence type="predicted"/>
<dbReference type="Pfam" id="PF03646">
    <property type="entry name" value="FlaG"/>
    <property type="match status" value="1"/>
</dbReference>
<evidence type="ECO:0000313" key="3">
    <source>
        <dbReference type="Proteomes" id="UP000464658"/>
    </source>
</evidence>
<reference evidence="2 3" key="1">
    <citation type="submission" date="2019-12" db="EMBL/GenBank/DDBJ databases">
        <title>Full genome sequence of a Bacillus safensis strain isolated from commercially available natto in Indonesia.</title>
        <authorList>
            <person name="Yoshida M."/>
            <person name="Uomi M."/>
            <person name="Waturangi D."/>
            <person name="Ekaputri J.J."/>
            <person name="Setiamarga D.H.E."/>
        </authorList>
    </citation>
    <scope>NUCLEOTIDE SEQUENCE [LARGE SCALE GENOMIC DNA]</scope>
    <source>
        <strain evidence="2 3">IDN1</strain>
    </source>
</reference>
<dbReference type="AlphaFoldDB" id="A0A5S9MII7"/>
<accession>A0A5S9MII7</accession>
<dbReference type="SUPFAM" id="SSF160214">
    <property type="entry name" value="FlaG-like"/>
    <property type="match status" value="1"/>
</dbReference>
<gene>
    <name evidence="2" type="primary">yvyC</name>
    <name evidence="2" type="ORF">BsIDN1_62230</name>
</gene>
<dbReference type="Proteomes" id="UP000464658">
    <property type="component" value="Chromosome"/>
</dbReference>
<dbReference type="EMBL" id="AP021906">
    <property type="protein sequence ID" value="BBP92605.1"/>
    <property type="molecule type" value="Genomic_DNA"/>
</dbReference>
<evidence type="ECO:0008006" key="4">
    <source>
        <dbReference type="Google" id="ProtNLM"/>
    </source>
</evidence>
<name>A0A5S9MII7_BACIA</name>
<dbReference type="NCBIfam" id="NF005834">
    <property type="entry name" value="PRK07738.1"/>
    <property type="match status" value="1"/>
</dbReference>
<dbReference type="PANTHER" id="PTHR37166:SF1">
    <property type="entry name" value="PROTEIN FLAG"/>
    <property type="match status" value="1"/>
</dbReference>
<evidence type="ECO:0000256" key="1">
    <source>
        <dbReference type="SAM" id="MobiDB-lite"/>
    </source>
</evidence>
<sequence length="121" mass="13947">MSVGKLTSLEPIIDAFQTRVSNNQNDNVNSDSQANGRAVSKKEIEKKRFQGANKLIEPTQFHLQFELHEKKLNEYYVKVVDNQTDEVIREIPSKEWLDFYAAMTEIVGLFVDKKNVNEGRT</sequence>
<dbReference type="InterPro" id="IPR005186">
    <property type="entry name" value="FlaG"/>
</dbReference>